<dbReference type="EMBL" id="AZIL01000431">
    <property type="protein sequence ID" value="EWM27510.1"/>
    <property type="molecule type" value="Genomic_DNA"/>
</dbReference>
<dbReference type="Pfam" id="PF00933">
    <property type="entry name" value="Glyco_hydro_3"/>
    <property type="match status" value="1"/>
</dbReference>
<protein>
    <recommendedName>
        <fullName evidence="3">beta-glucosidase</fullName>
        <ecNumber evidence="3">3.2.1.21</ecNumber>
    </recommendedName>
</protein>
<evidence type="ECO:0000256" key="6">
    <source>
        <dbReference type="ARBA" id="ARBA00023295"/>
    </source>
</evidence>
<comment type="similarity">
    <text evidence="2 7">Belongs to the glycosyl hydrolase 3 family.</text>
</comment>
<dbReference type="InterPro" id="IPR001764">
    <property type="entry name" value="Glyco_hydro_3_N"/>
</dbReference>
<feature type="domain" description="Glycoside hydrolase family 3 C-terminal" evidence="9">
    <location>
        <begin position="395"/>
        <end position="581"/>
    </location>
</feature>
<dbReference type="PANTHER" id="PTHR30620:SF16">
    <property type="entry name" value="LYSOSOMAL BETA GLUCOSIDASE"/>
    <property type="match status" value="1"/>
</dbReference>
<evidence type="ECO:0000256" key="1">
    <source>
        <dbReference type="ARBA" id="ARBA00000448"/>
    </source>
</evidence>
<dbReference type="InterPro" id="IPR051915">
    <property type="entry name" value="Cellulose_Degrad_GH3"/>
</dbReference>
<dbReference type="PANTHER" id="PTHR30620">
    <property type="entry name" value="PERIPLASMIC BETA-GLUCOSIDASE-RELATED"/>
    <property type="match status" value="1"/>
</dbReference>
<name>W7TKA9_9STRA</name>
<keyword evidence="5 7" id="KW-0378">Hydrolase</keyword>
<dbReference type="PRINTS" id="PR00133">
    <property type="entry name" value="GLHYDRLASE3"/>
</dbReference>
<organism evidence="10 11">
    <name type="scientific">Nannochloropsis gaditana</name>
    <dbReference type="NCBI Taxonomy" id="72520"/>
    <lineage>
        <taxon>Eukaryota</taxon>
        <taxon>Sar</taxon>
        <taxon>Stramenopiles</taxon>
        <taxon>Ochrophyta</taxon>
        <taxon>Eustigmatophyceae</taxon>
        <taxon>Eustigmatales</taxon>
        <taxon>Monodopsidaceae</taxon>
        <taxon>Nannochloropsis</taxon>
    </lineage>
</organism>
<accession>W7TKA9</accession>
<dbReference type="OrthoDB" id="186372at2759"/>
<dbReference type="SUPFAM" id="SSF52279">
    <property type="entry name" value="Beta-D-glucan exohydrolase, C-terminal domain"/>
    <property type="match status" value="1"/>
</dbReference>
<keyword evidence="6 7" id="KW-0326">Glycosidase</keyword>
<comment type="caution">
    <text evidence="10">The sequence shown here is derived from an EMBL/GenBank/DDBJ whole genome shotgun (WGS) entry which is preliminary data.</text>
</comment>
<dbReference type="Proteomes" id="UP000019335">
    <property type="component" value="Chromosome 6"/>
</dbReference>
<dbReference type="Gene3D" id="3.40.50.1700">
    <property type="entry name" value="Glycoside hydrolase family 3 C-terminal domain"/>
    <property type="match status" value="1"/>
</dbReference>
<sequence length="615" mass="66810">MAETNDLQEDINEEFILKLLHKMTRQEKLMQIGQVDKAYIKEKNDLATLGIGSVISGGSGQPFENSPAGFCEMIGDYQEAALRSRLKIPLLYGGDAVHGMSLSKETTLFPHNIGLGAANDPSLIEAIARATAIETSCTGVVWAFAPCVAVVRDCRWGRTYESFGEDADAVTANGVAHIKGLQDTAAQSWGVRIPGTVAACAKHYVGDGAVTFGTGQMGAKILDRGDVRLGEAEFEEQLRPYREAVKAGVMSIMVSFSSVQGKQMHAHRELIEGVLRQELGFQGLVVSDWAGHEQLRDGEGPVEKLALCINAGVDMIMIPEHYHAYQEHMQEALVGGLISPARLDEACARVLRLKHKLGLFSFQNAPIQDQNQALLAKVRCPAHLALARRAVQKSIVLLKNRACVLPLRKQTLRHLFVCGKGADDLGLTCGGWSTSWQGACGPITTGTTILSALREGLPDTQVTYDAAGEGFKPDQHQMVILVVAEDPPYAEWFGDRTDLYITAQEQLMVERVTNRGVPVIVVQLAGRPLLDCDNWARVDALLHAWLPGSEGGYGIVDILCGDACPDGKMPLGLPEDLDVPKASRCMFAKGRGMTYDDDVVQGKNVPQPFLQREDT</sequence>
<dbReference type="GO" id="GO:0009251">
    <property type="term" value="P:glucan catabolic process"/>
    <property type="evidence" value="ECO:0007669"/>
    <property type="project" value="TreeGrafter"/>
</dbReference>
<evidence type="ECO:0000259" key="9">
    <source>
        <dbReference type="Pfam" id="PF01915"/>
    </source>
</evidence>
<dbReference type="InterPro" id="IPR036881">
    <property type="entry name" value="Glyco_hydro_3_C_sf"/>
</dbReference>
<dbReference type="PROSITE" id="PS00775">
    <property type="entry name" value="GLYCOSYL_HYDROL_F3"/>
    <property type="match status" value="1"/>
</dbReference>
<keyword evidence="4" id="KW-0732">Signal</keyword>
<feature type="domain" description="Glycoside hydrolase family 3 N-terminal" evidence="8">
    <location>
        <begin position="26"/>
        <end position="353"/>
    </location>
</feature>
<keyword evidence="11" id="KW-1185">Reference proteome</keyword>
<evidence type="ECO:0000256" key="2">
    <source>
        <dbReference type="ARBA" id="ARBA00005336"/>
    </source>
</evidence>
<dbReference type="EC" id="3.2.1.21" evidence="3"/>
<dbReference type="InterPro" id="IPR017853">
    <property type="entry name" value="GH"/>
</dbReference>
<dbReference type="AlphaFoldDB" id="W7TKA9"/>
<reference evidence="10 11" key="1">
    <citation type="journal article" date="2014" name="Mol. Plant">
        <title>Chromosome Scale Genome Assembly and Transcriptome Profiling of Nannochloropsis gaditana in Nitrogen Depletion.</title>
        <authorList>
            <person name="Corteggiani Carpinelli E."/>
            <person name="Telatin A."/>
            <person name="Vitulo N."/>
            <person name="Forcato C."/>
            <person name="D'Angelo M."/>
            <person name="Schiavon R."/>
            <person name="Vezzi A."/>
            <person name="Giacometti G.M."/>
            <person name="Morosinotto T."/>
            <person name="Valle G."/>
        </authorList>
    </citation>
    <scope>NUCLEOTIDE SEQUENCE [LARGE SCALE GENOMIC DNA]</scope>
    <source>
        <strain evidence="10 11">B-31</strain>
    </source>
</reference>
<proteinExistence type="inferred from homology"/>
<evidence type="ECO:0000256" key="7">
    <source>
        <dbReference type="RuleBase" id="RU361161"/>
    </source>
</evidence>
<evidence type="ECO:0000313" key="10">
    <source>
        <dbReference type="EMBL" id="EWM27510.1"/>
    </source>
</evidence>
<dbReference type="InterPro" id="IPR002772">
    <property type="entry name" value="Glyco_hydro_3_C"/>
</dbReference>
<evidence type="ECO:0000256" key="5">
    <source>
        <dbReference type="ARBA" id="ARBA00022801"/>
    </source>
</evidence>
<evidence type="ECO:0000259" key="8">
    <source>
        <dbReference type="Pfam" id="PF00933"/>
    </source>
</evidence>
<evidence type="ECO:0000256" key="4">
    <source>
        <dbReference type="ARBA" id="ARBA00022729"/>
    </source>
</evidence>
<dbReference type="SUPFAM" id="SSF51445">
    <property type="entry name" value="(Trans)glycosidases"/>
    <property type="match status" value="1"/>
</dbReference>
<dbReference type="InterPro" id="IPR036962">
    <property type="entry name" value="Glyco_hydro_3_N_sf"/>
</dbReference>
<comment type="catalytic activity">
    <reaction evidence="1">
        <text>Hydrolysis of terminal, non-reducing beta-D-glucosyl residues with release of beta-D-glucose.</text>
        <dbReference type="EC" id="3.2.1.21"/>
    </reaction>
</comment>
<gene>
    <name evidence="10" type="ORF">Naga_100101g14</name>
</gene>
<dbReference type="Gene3D" id="3.20.20.300">
    <property type="entry name" value="Glycoside hydrolase, family 3, N-terminal domain"/>
    <property type="match status" value="1"/>
</dbReference>
<dbReference type="GO" id="GO:0008422">
    <property type="term" value="F:beta-glucosidase activity"/>
    <property type="evidence" value="ECO:0007669"/>
    <property type="project" value="UniProtKB-EC"/>
</dbReference>
<evidence type="ECO:0000256" key="3">
    <source>
        <dbReference type="ARBA" id="ARBA00012744"/>
    </source>
</evidence>
<dbReference type="Pfam" id="PF01915">
    <property type="entry name" value="Glyco_hydro_3_C"/>
    <property type="match status" value="1"/>
</dbReference>
<dbReference type="InterPro" id="IPR019800">
    <property type="entry name" value="Glyco_hydro_3_AS"/>
</dbReference>
<evidence type="ECO:0000313" key="11">
    <source>
        <dbReference type="Proteomes" id="UP000019335"/>
    </source>
</evidence>